<gene>
    <name evidence="6" type="ORF">DN068_05735</name>
</gene>
<dbReference type="AlphaFoldDB" id="A0A2W2AJX1"/>
<dbReference type="EMBL" id="QKTW01000009">
    <property type="protein sequence ID" value="PZF73842.1"/>
    <property type="molecule type" value="Genomic_DNA"/>
</dbReference>
<dbReference type="OrthoDB" id="750178at2"/>
<keyword evidence="4" id="KW-0676">Redox-active center</keyword>
<dbReference type="InterPro" id="IPR013740">
    <property type="entry name" value="Redoxin"/>
</dbReference>
<dbReference type="SUPFAM" id="SSF52833">
    <property type="entry name" value="Thioredoxin-like"/>
    <property type="match status" value="1"/>
</dbReference>
<dbReference type="PANTHER" id="PTHR42852:SF6">
    <property type="entry name" value="THIOL:DISULFIDE INTERCHANGE PROTEIN DSBE"/>
    <property type="match status" value="1"/>
</dbReference>
<name>A0A2W2AJX1_9BACT</name>
<dbReference type="PROSITE" id="PS00194">
    <property type="entry name" value="THIOREDOXIN_1"/>
    <property type="match status" value="1"/>
</dbReference>
<keyword evidence="3" id="KW-1015">Disulfide bond</keyword>
<sequence>MRKIYSLFLFITLIWLAGCQEGKNKFTVVGDIQNAPPKQPVVLEELGVSEITVIDSTKTDDKGSFEISGTAPEPGLYRLRFDQNHFVLLAIENGTLKVTADWNAFENYSIAGSAPSESLKNFLHIIREHIRDFNTMATVMDSLNAHGNDSMLVAARQDMQHMNQQFTEYIEHYADTTRYLPNAVFAARMLNADVEKSYLQAFAQGLDRRFPNAKMSKEFVTNLNHVLAQPMQQSSGNGPASGATAPEINLPTVDGKKVSLASFKGKYVLVDFWASWCGPCRAENPNVVRAYAAYKDKNFAILGVSLDNDKTKWQKAIKDDNLSWTQVSDLQGWESIAARDYGVEAIPSNFLIDPNGKIIATNLRGEALEAKLESVLKK</sequence>
<keyword evidence="7" id="KW-1185">Reference proteome</keyword>
<dbReference type="RefSeq" id="WP_110997939.1">
    <property type="nucleotide sequence ID" value="NZ_QKTW01000009.1"/>
</dbReference>
<dbReference type="Gene3D" id="3.40.30.10">
    <property type="entry name" value="Glutaredoxin"/>
    <property type="match status" value="1"/>
</dbReference>
<evidence type="ECO:0000313" key="6">
    <source>
        <dbReference type="EMBL" id="PZF73842.1"/>
    </source>
</evidence>
<dbReference type="InterPro" id="IPR025380">
    <property type="entry name" value="DUF4369"/>
</dbReference>
<evidence type="ECO:0000256" key="1">
    <source>
        <dbReference type="ARBA" id="ARBA00004196"/>
    </source>
</evidence>
<dbReference type="InterPro" id="IPR013766">
    <property type="entry name" value="Thioredoxin_domain"/>
</dbReference>
<evidence type="ECO:0000256" key="3">
    <source>
        <dbReference type="ARBA" id="ARBA00023157"/>
    </source>
</evidence>
<accession>A0A2W2AJX1</accession>
<dbReference type="GO" id="GO:0017004">
    <property type="term" value="P:cytochrome complex assembly"/>
    <property type="evidence" value="ECO:0007669"/>
    <property type="project" value="UniProtKB-KW"/>
</dbReference>
<protein>
    <submittedName>
        <fullName evidence="6">Alkyl hydroperoxide reductase</fullName>
    </submittedName>
</protein>
<evidence type="ECO:0000256" key="4">
    <source>
        <dbReference type="ARBA" id="ARBA00023284"/>
    </source>
</evidence>
<dbReference type="CDD" id="cd02966">
    <property type="entry name" value="TlpA_like_family"/>
    <property type="match status" value="1"/>
</dbReference>
<dbReference type="PROSITE" id="PS51257">
    <property type="entry name" value="PROKAR_LIPOPROTEIN"/>
    <property type="match status" value="1"/>
</dbReference>
<dbReference type="PANTHER" id="PTHR42852">
    <property type="entry name" value="THIOL:DISULFIDE INTERCHANGE PROTEIN DSBE"/>
    <property type="match status" value="1"/>
</dbReference>
<feature type="domain" description="Thioredoxin" evidence="5">
    <location>
        <begin position="239"/>
        <end position="378"/>
    </location>
</feature>
<dbReference type="Pfam" id="PF14289">
    <property type="entry name" value="DUF4369"/>
    <property type="match status" value="1"/>
</dbReference>
<reference evidence="6 7" key="1">
    <citation type="submission" date="2018-06" db="EMBL/GenBank/DDBJ databases">
        <title>Mucibacter soli gen. nov., sp. nov., a new member of the family Chitinophagaceae producing mucin.</title>
        <authorList>
            <person name="Kim M.-K."/>
            <person name="Park S."/>
            <person name="Kim T.-S."/>
            <person name="Joung Y."/>
            <person name="Han J.-H."/>
            <person name="Kim S.B."/>
        </authorList>
    </citation>
    <scope>NUCLEOTIDE SEQUENCE [LARGE SCALE GENOMIC DNA]</scope>
    <source>
        <strain evidence="6 7">R1-15</strain>
    </source>
</reference>
<keyword evidence="2" id="KW-0201">Cytochrome c-type biogenesis</keyword>
<dbReference type="PROSITE" id="PS51352">
    <property type="entry name" value="THIOREDOXIN_2"/>
    <property type="match status" value="1"/>
</dbReference>
<evidence type="ECO:0000256" key="2">
    <source>
        <dbReference type="ARBA" id="ARBA00022748"/>
    </source>
</evidence>
<dbReference type="InterPro" id="IPR017937">
    <property type="entry name" value="Thioredoxin_CS"/>
</dbReference>
<evidence type="ECO:0000313" key="7">
    <source>
        <dbReference type="Proteomes" id="UP000248745"/>
    </source>
</evidence>
<evidence type="ECO:0000259" key="5">
    <source>
        <dbReference type="PROSITE" id="PS51352"/>
    </source>
</evidence>
<proteinExistence type="predicted"/>
<comment type="subcellular location">
    <subcellularLocation>
        <location evidence="1">Cell envelope</location>
    </subcellularLocation>
</comment>
<dbReference type="GO" id="GO:0030313">
    <property type="term" value="C:cell envelope"/>
    <property type="evidence" value="ECO:0007669"/>
    <property type="project" value="UniProtKB-SubCell"/>
</dbReference>
<dbReference type="InterPro" id="IPR036249">
    <property type="entry name" value="Thioredoxin-like_sf"/>
</dbReference>
<comment type="caution">
    <text evidence="6">The sequence shown here is derived from an EMBL/GenBank/DDBJ whole genome shotgun (WGS) entry which is preliminary data.</text>
</comment>
<organism evidence="6 7">
    <name type="scientific">Taibaiella soli</name>
    <dbReference type="NCBI Taxonomy" id="1649169"/>
    <lineage>
        <taxon>Bacteria</taxon>
        <taxon>Pseudomonadati</taxon>
        <taxon>Bacteroidota</taxon>
        <taxon>Chitinophagia</taxon>
        <taxon>Chitinophagales</taxon>
        <taxon>Chitinophagaceae</taxon>
        <taxon>Taibaiella</taxon>
    </lineage>
</organism>
<dbReference type="Pfam" id="PF08534">
    <property type="entry name" value="Redoxin"/>
    <property type="match status" value="1"/>
</dbReference>
<dbReference type="Proteomes" id="UP000248745">
    <property type="component" value="Unassembled WGS sequence"/>
</dbReference>
<dbReference type="InterPro" id="IPR050553">
    <property type="entry name" value="Thioredoxin_ResA/DsbE_sf"/>
</dbReference>
<dbReference type="GO" id="GO:0016491">
    <property type="term" value="F:oxidoreductase activity"/>
    <property type="evidence" value="ECO:0007669"/>
    <property type="project" value="InterPro"/>
</dbReference>